<evidence type="ECO:0000256" key="4">
    <source>
        <dbReference type="ARBA" id="ARBA00022692"/>
    </source>
</evidence>
<keyword evidence="3" id="KW-1003">Cell membrane</keyword>
<feature type="domain" description="Major facilitator superfamily (MFS) profile" evidence="10">
    <location>
        <begin position="219"/>
        <end position="409"/>
    </location>
</feature>
<evidence type="ECO:0000256" key="3">
    <source>
        <dbReference type="ARBA" id="ARBA00022475"/>
    </source>
</evidence>
<feature type="transmembrane region" description="Helical" evidence="9">
    <location>
        <begin position="219"/>
        <end position="244"/>
    </location>
</feature>
<feature type="transmembrane region" description="Helical" evidence="9">
    <location>
        <begin position="12"/>
        <end position="34"/>
    </location>
</feature>
<dbReference type="OrthoDB" id="9793136at2"/>
<feature type="transmembrane region" description="Helical" evidence="9">
    <location>
        <begin position="373"/>
        <end position="392"/>
    </location>
</feature>
<feature type="transmembrane region" description="Helical" evidence="9">
    <location>
        <begin position="46"/>
        <end position="66"/>
    </location>
</feature>
<name>A0A4R2JAG8_9PSEU</name>
<evidence type="ECO:0000256" key="9">
    <source>
        <dbReference type="SAM" id="Phobius"/>
    </source>
</evidence>
<keyword evidence="6 9" id="KW-0472">Membrane</keyword>
<dbReference type="EMBL" id="SLWS01000008">
    <property type="protein sequence ID" value="TCO54852.1"/>
    <property type="molecule type" value="Genomic_DNA"/>
</dbReference>
<dbReference type="CDD" id="cd06173">
    <property type="entry name" value="MFS_MefA_like"/>
    <property type="match status" value="1"/>
</dbReference>
<accession>A0A4R2JAG8</accession>
<dbReference type="PANTHER" id="PTHR23513:SF9">
    <property type="entry name" value="ENTEROBACTIN EXPORTER ENTS"/>
    <property type="match status" value="1"/>
</dbReference>
<evidence type="ECO:0000256" key="6">
    <source>
        <dbReference type="ARBA" id="ARBA00023136"/>
    </source>
</evidence>
<feature type="transmembrane region" description="Helical" evidence="9">
    <location>
        <begin position="158"/>
        <end position="185"/>
    </location>
</feature>
<reference evidence="11 12" key="1">
    <citation type="submission" date="2019-03" db="EMBL/GenBank/DDBJ databases">
        <title>Genomic Encyclopedia of Type Strains, Phase IV (KMG-IV): sequencing the most valuable type-strain genomes for metagenomic binning, comparative biology and taxonomic classification.</title>
        <authorList>
            <person name="Goeker M."/>
        </authorList>
    </citation>
    <scope>NUCLEOTIDE SEQUENCE [LARGE SCALE GENOMIC DNA]</scope>
    <source>
        <strain evidence="11 12">DSM 45934</strain>
    </source>
</reference>
<feature type="transmembrane region" description="Helical" evidence="9">
    <location>
        <begin position="310"/>
        <end position="332"/>
    </location>
</feature>
<evidence type="ECO:0000313" key="11">
    <source>
        <dbReference type="EMBL" id="TCO54852.1"/>
    </source>
</evidence>
<dbReference type="Pfam" id="PF07690">
    <property type="entry name" value="MFS_1"/>
    <property type="match status" value="2"/>
</dbReference>
<evidence type="ECO:0000259" key="10">
    <source>
        <dbReference type="PROSITE" id="PS50850"/>
    </source>
</evidence>
<dbReference type="GO" id="GO:0005886">
    <property type="term" value="C:plasma membrane"/>
    <property type="evidence" value="ECO:0007669"/>
    <property type="project" value="UniProtKB-SubCell"/>
</dbReference>
<evidence type="ECO:0000256" key="2">
    <source>
        <dbReference type="ARBA" id="ARBA00022448"/>
    </source>
</evidence>
<keyword evidence="2" id="KW-0813">Transport</keyword>
<feature type="transmembrane region" description="Helical" evidence="9">
    <location>
        <begin position="87"/>
        <end position="109"/>
    </location>
</feature>
<dbReference type="PROSITE" id="PS50850">
    <property type="entry name" value="MFS"/>
    <property type="match status" value="1"/>
</dbReference>
<comment type="similarity">
    <text evidence="7">Belongs to the major facilitator superfamily. Drug:H(+) antiporter-3 (DHA3) (TC 2.A.1.21) family.</text>
</comment>
<dbReference type="SUPFAM" id="SSF103473">
    <property type="entry name" value="MFS general substrate transporter"/>
    <property type="match status" value="1"/>
</dbReference>
<comment type="caution">
    <text evidence="11">The sequence shown here is derived from an EMBL/GenBank/DDBJ whole genome shotgun (WGS) entry which is preliminary data.</text>
</comment>
<keyword evidence="4 9" id="KW-0812">Transmembrane</keyword>
<proteinExistence type="inferred from homology"/>
<keyword evidence="12" id="KW-1185">Reference proteome</keyword>
<sequence>MATRSVRPLLTLFVANGLSLTGSAVSFVALPWFVLATTGSPASTGLVGFAGVTAMVLAGVVGGPVVDRLGHRTMSVVADLLSGVATAAIPAVYLLTGIPLWLVVALAAVRGFSDSLGGTARISLLPDLASAAGARLDRVNSGWSMVVRLSSVVGSPSAGVMIALVGPANALWIDAGSFLLSAALMASTPARGRVKAGVSLRSYLGELAGGFAYTVRDKLILAITLSLILVNFIEGPLFGVVLPVHVSRTYQSAVDLGLLFGANALGGLIGALLFAVLAPRLPRRPTFLLSFLALTLSIGGLSVAPTLLTAAIAFFCSGLVSGPINPLIFTTVHERVPDELRGRVIGIGRSLSFAASPLGTLVAGYALQSVSTQSALFAATGLFTIVTVIIWLNPAFRRMRQPLERNIAR</sequence>
<dbReference type="RefSeq" id="WP_132122643.1">
    <property type="nucleotide sequence ID" value="NZ_SLWS01000008.1"/>
</dbReference>
<evidence type="ECO:0000256" key="7">
    <source>
        <dbReference type="ARBA" id="ARBA00038075"/>
    </source>
</evidence>
<protein>
    <recommendedName>
        <fullName evidence="8">Multidrug efflux pump Tap</fullName>
    </recommendedName>
</protein>
<dbReference type="AlphaFoldDB" id="A0A4R2JAG8"/>
<feature type="transmembrane region" description="Helical" evidence="9">
    <location>
        <begin position="344"/>
        <end position="367"/>
    </location>
</feature>
<keyword evidence="5 9" id="KW-1133">Transmembrane helix</keyword>
<dbReference type="InterPro" id="IPR036259">
    <property type="entry name" value="MFS_trans_sf"/>
</dbReference>
<evidence type="ECO:0000256" key="8">
    <source>
        <dbReference type="ARBA" id="ARBA00040914"/>
    </source>
</evidence>
<organism evidence="11 12">
    <name type="scientific">Actinocrispum wychmicini</name>
    <dbReference type="NCBI Taxonomy" id="1213861"/>
    <lineage>
        <taxon>Bacteria</taxon>
        <taxon>Bacillati</taxon>
        <taxon>Actinomycetota</taxon>
        <taxon>Actinomycetes</taxon>
        <taxon>Pseudonocardiales</taxon>
        <taxon>Pseudonocardiaceae</taxon>
        <taxon>Actinocrispum</taxon>
    </lineage>
</organism>
<dbReference type="GO" id="GO:0022857">
    <property type="term" value="F:transmembrane transporter activity"/>
    <property type="evidence" value="ECO:0007669"/>
    <property type="project" value="InterPro"/>
</dbReference>
<evidence type="ECO:0000256" key="5">
    <source>
        <dbReference type="ARBA" id="ARBA00022989"/>
    </source>
</evidence>
<dbReference type="Proteomes" id="UP000295680">
    <property type="component" value="Unassembled WGS sequence"/>
</dbReference>
<gene>
    <name evidence="11" type="ORF">EV192_108140</name>
</gene>
<comment type="subcellular location">
    <subcellularLocation>
        <location evidence="1">Cell inner membrane</location>
        <topology evidence="1">Multi-pass membrane protein</topology>
    </subcellularLocation>
</comment>
<evidence type="ECO:0000313" key="12">
    <source>
        <dbReference type="Proteomes" id="UP000295680"/>
    </source>
</evidence>
<evidence type="ECO:0000256" key="1">
    <source>
        <dbReference type="ARBA" id="ARBA00004429"/>
    </source>
</evidence>
<feature type="transmembrane region" description="Helical" evidence="9">
    <location>
        <begin position="285"/>
        <end position="304"/>
    </location>
</feature>
<dbReference type="InterPro" id="IPR011701">
    <property type="entry name" value="MFS"/>
</dbReference>
<feature type="transmembrane region" description="Helical" evidence="9">
    <location>
        <begin position="256"/>
        <end position="278"/>
    </location>
</feature>
<dbReference type="InterPro" id="IPR020846">
    <property type="entry name" value="MFS_dom"/>
</dbReference>
<dbReference type="PANTHER" id="PTHR23513">
    <property type="entry name" value="INTEGRAL MEMBRANE EFFLUX PROTEIN-RELATED"/>
    <property type="match status" value="1"/>
</dbReference>
<dbReference type="Gene3D" id="1.20.1250.20">
    <property type="entry name" value="MFS general substrate transporter like domains"/>
    <property type="match status" value="1"/>
</dbReference>